<protein>
    <submittedName>
        <fullName evidence="1">Uncharacterized protein</fullName>
    </submittedName>
</protein>
<evidence type="ECO:0000313" key="2">
    <source>
        <dbReference type="Proteomes" id="UP000027142"/>
    </source>
</evidence>
<name>A0A060LP70_9BACI</name>
<gene>
    <name evidence="1" type="ORF">BleG1_0483</name>
</gene>
<dbReference type="EMBL" id="CP003923">
    <property type="protein sequence ID" value="AIC93091.1"/>
    <property type="molecule type" value="Genomic_DNA"/>
</dbReference>
<keyword evidence="2" id="KW-1185">Reference proteome</keyword>
<dbReference type="Proteomes" id="UP000027142">
    <property type="component" value="Chromosome"/>
</dbReference>
<reference evidence="1 2" key="1">
    <citation type="journal article" date="2014" name="Gene">
        <title>A comparative genomic analysis of the alkalitolerant soil bacterium Bacillus lehensis G1.</title>
        <authorList>
            <person name="Noor Y.M."/>
            <person name="Samsulrizal N.H."/>
            <person name="Jema'on N.A."/>
            <person name="Low K.O."/>
            <person name="Ramli A.N."/>
            <person name="Alias N.I."/>
            <person name="Damis S.I."/>
            <person name="Fuzi S.F."/>
            <person name="Isa M.N."/>
            <person name="Murad A.M."/>
            <person name="Raih M.F."/>
            <person name="Bakar F.D."/>
            <person name="Najimudin N."/>
            <person name="Mahadi N.M."/>
            <person name="Illias R.M."/>
        </authorList>
    </citation>
    <scope>NUCLEOTIDE SEQUENCE [LARGE SCALE GENOMIC DNA]</scope>
    <source>
        <strain evidence="1 2">G1</strain>
    </source>
</reference>
<accession>A0A060LP70</accession>
<evidence type="ECO:0000313" key="1">
    <source>
        <dbReference type="EMBL" id="AIC93091.1"/>
    </source>
</evidence>
<dbReference type="PATRIC" id="fig|1246626.3.peg.471"/>
<sequence length="156" mass="18388">MVLDNIDKLYTSFRNIFLYINELTLDKSQKKFVGEKLIYILNNSIVGHLEYHRMWLFKTFSSGDGSEIDNLATYYNEFVDDFSRRKIILALGEGNRQSWFKTRKRNLNRLSNWERRAFLASAKCLPGDEASHWYRSILPRLDVLEVAVVKWAGKKT</sequence>
<dbReference type="AlphaFoldDB" id="A0A060LP70"/>
<organism evidence="1 2">
    <name type="scientific">Shouchella lehensis G1</name>
    <dbReference type="NCBI Taxonomy" id="1246626"/>
    <lineage>
        <taxon>Bacteria</taxon>
        <taxon>Bacillati</taxon>
        <taxon>Bacillota</taxon>
        <taxon>Bacilli</taxon>
        <taxon>Bacillales</taxon>
        <taxon>Bacillaceae</taxon>
        <taxon>Shouchella</taxon>
    </lineage>
</organism>
<dbReference type="KEGG" id="ble:BleG1_0483"/>
<dbReference type="eggNOG" id="COG3344">
    <property type="taxonomic scope" value="Bacteria"/>
</dbReference>
<proteinExistence type="predicted"/>
<dbReference type="HOGENOM" id="CLU_1683115_0_0_9"/>